<protein>
    <recommendedName>
        <fullName evidence="6">LysM domain-containing protein</fullName>
    </recommendedName>
</protein>
<feature type="domain" description="LysM" evidence="6">
    <location>
        <begin position="113"/>
        <end position="159"/>
    </location>
</feature>
<feature type="domain" description="LysM" evidence="6">
    <location>
        <begin position="281"/>
        <end position="327"/>
    </location>
</feature>
<comment type="similarity">
    <text evidence="4">Belongs to the secreted LysM effector family.</text>
</comment>
<evidence type="ECO:0000313" key="8">
    <source>
        <dbReference type="Proteomes" id="UP001144673"/>
    </source>
</evidence>
<evidence type="ECO:0000256" key="4">
    <source>
        <dbReference type="ARBA" id="ARBA00044955"/>
    </source>
</evidence>
<keyword evidence="3" id="KW-0843">Virulence</keyword>
<dbReference type="AlphaFoldDB" id="A0A9W8UQ04"/>
<evidence type="ECO:0000256" key="5">
    <source>
        <dbReference type="SAM" id="MobiDB-lite"/>
    </source>
</evidence>
<organism evidence="7 8">
    <name type="scientific">Akanthomyces muscarius</name>
    <name type="common">Entomopathogenic fungus</name>
    <name type="synonym">Lecanicillium muscarium</name>
    <dbReference type="NCBI Taxonomy" id="2231603"/>
    <lineage>
        <taxon>Eukaryota</taxon>
        <taxon>Fungi</taxon>
        <taxon>Dikarya</taxon>
        <taxon>Ascomycota</taxon>
        <taxon>Pezizomycotina</taxon>
        <taxon>Sordariomycetes</taxon>
        <taxon>Hypocreomycetidae</taxon>
        <taxon>Hypocreales</taxon>
        <taxon>Cordycipitaceae</taxon>
        <taxon>Akanthomyces</taxon>
    </lineage>
</organism>
<feature type="domain" description="LysM" evidence="6">
    <location>
        <begin position="193"/>
        <end position="240"/>
    </location>
</feature>
<evidence type="ECO:0000256" key="2">
    <source>
        <dbReference type="ARBA" id="ARBA00022729"/>
    </source>
</evidence>
<evidence type="ECO:0000256" key="1">
    <source>
        <dbReference type="ARBA" id="ARBA00022669"/>
    </source>
</evidence>
<dbReference type="PROSITE" id="PS51782">
    <property type="entry name" value="LYSM"/>
    <property type="match status" value="4"/>
</dbReference>
<gene>
    <name evidence="7" type="ORF">LMH87_008676</name>
</gene>
<dbReference type="SMART" id="SM00257">
    <property type="entry name" value="LysM"/>
    <property type="match status" value="4"/>
</dbReference>
<evidence type="ECO:0000259" key="6">
    <source>
        <dbReference type="PROSITE" id="PS51782"/>
    </source>
</evidence>
<accession>A0A9W8UQ04</accession>
<dbReference type="EMBL" id="JAJHUN010000006">
    <property type="protein sequence ID" value="KAJ4158137.1"/>
    <property type="molecule type" value="Genomic_DNA"/>
</dbReference>
<comment type="caution">
    <text evidence="7">The sequence shown here is derived from an EMBL/GenBank/DDBJ whole genome shotgun (WGS) entry which is preliminary data.</text>
</comment>
<dbReference type="InterPro" id="IPR052210">
    <property type="entry name" value="LysM1-like"/>
</dbReference>
<dbReference type="Gene3D" id="3.10.350.10">
    <property type="entry name" value="LysM domain"/>
    <property type="match status" value="4"/>
</dbReference>
<evidence type="ECO:0000313" key="7">
    <source>
        <dbReference type="EMBL" id="KAJ4158137.1"/>
    </source>
</evidence>
<name>A0A9W8UQ04_AKAMU</name>
<feature type="region of interest" description="Disordered" evidence="5">
    <location>
        <begin position="78"/>
        <end position="105"/>
    </location>
</feature>
<feature type="compositionally biased region" description="Low complexity" evidence="5">
    <location>
        <begin position="84"/>
        <end position="96"/>
    </location>
</feature>
<dbReference type="GO" id="GO:0008061">
    <property type="term" value="F:chitin binding"/>
    <property type="evidence" value="ECO:0007669"/>
    <property type="project" value="UniProtKB-KW"/>
</dbReference>
<keyword evidence="1" id="KW-0147">Chitin-binding</keyword>
<dbReference type="KEGG" id="amus:LMH87_008676"/>
<feature type="domain" description="LysM" evidence="6">
    <location>
        <begin position="23"/>
        <end position="69"/>
    </location>
</feature>
<reference evidence="7" key="1">
    <citation type="journal article" date="2023" name="Access Microbiol">
        <title>De-novo genome assembly for Akanthomyces muscarius, a biocontrol agent of insect agricultural pests.</title>
        <authorList>
            <person name="Erdos Z."/>
            <person name="Studholme D.J."/>
            <person name="Raymond B."/>
            <person name="Sharma M."/>
        </authorList>
    </citation>
    <scope>NUCLEOTIDE SEQUENCE</scope>
    <source>
        <strain evidence="7">Ve6</strain>
    </source>
</reference>
<feature type="region of interest" description="Disordered" evidence="5">
    <location>
        <begin position="247"/>
        <end position="267"/>
    </location>
</feature>
<feature type="compositionally biased region" description="Low complexity" evidence="5">
    <location>
        <begin position="247"/>
        <end position="259"/>
    </location>
</feature>
<dbReference type="InterPro" id="IPR018392">
    <property type="entry name" value="LysM"/>
</dbReference>
<keyword evidence="8" id="KW-1185">Reference proteome</keyword>
<dbReference type="Pfam" id="PF01476">
    <property type="entry name" value="LysM"/>
    <property type="match status" value="2"/>
</dbReference>
<evidence type="ECO:0000256" key="3">
    <source>
        <dbReference type="ARBA" id="ARBA00023026"/>
    </source>
</evidence>
<dbReference type="SUPFAM" id="SSF54106">
    <property type="entry name" value="LysM domain"/>
    <property type="match status" value="4"/>
</dbReference>
<dbReference type="CDD" id="cd00118">
    <property type="entry name" value="LysM"/>
    <property type="match status" value="4"/>
</dbReference>
<dbReference type="PANTHER" id="PTHR34997:SF2">
    <property type="entry name" value="LYSM DOMAIN-CONTAINING PROTEIN-RELATED"/>
    <property type="match status" value="1"/>
</dbReference>
<dbReference type="RefSeq" id="XP_056056504.1">
    <property type="nucleotide sequence ID" value="XM_056201886.1"/>
</dbReference>
<dbReference type="Proteomes" id="UP001144673">
    <property type="component" value="Unassembled WGS sequence"/>
</dbReference>
<proteinExistence type="inferred from homology"/>
<sequence length="450" mass="48400">MKISTYAALACVSGAAANVTRVPHQLAMKGDTCVSIESDWGLAHKDFVAWNPSVKDDCSGLKVGYSYCIEVNNGGSITTPPPTSSTTTTSTSTSPTPQVPSPHQDGIKTDCKTYYMAVKGDTCASVTGRYGLSLSQFMQWNPAVDQNCNGFWASYYYCVVVDGVTPTTTSSSSPSGSPTPSPTQSGLIASCRRFYVAKAGDTCGKIFDSYGTFSLDDFIKWNPAVGKDCGGLWAAYYYCVGVPGTPTSTPSTSSTPTSTEPANGIHTPRPTQSNMVSYCDKFELVKVGDTCQSLTSENFISLDDFVKWNPAVGKDCTGLWANTYACIRAQPAFTFGTYYHNNCSGTIHNAASIAMDSDGACFDTDCQVASLSALSYGACPDGQLQVSYWENTGCTGQWFGYDYTSRNTCFRAWTDGYKWKSLHLRCAKKSDDCVSQNQCKAAPEPDHNLC</sequence>
<dbReference type="InterPro" id="IPR036779">
    <property type="entry name" value="LysM_dom_sf"/>
</dbReference>
<dbReference type="GeneID" id="80895835"/>
<keyword evidence="2" id="KW-0732">Signal</keyword>
<dbReference type="PANTHER" id="PTHR34997">
    <property type="entry name" value="AM15"/>
    <property type="match status" value="1"/>
</dbReference>